<sequence>MKSTDPDNYRVIVSNRMTEPVTSTYSIQQFEGQEIHLPKSVRYRPSKENLAEHLERFTGNF</sequence>
<organism evidence="1 2">
    <name type="scientific">Pontiella sulfatireligans</name>
    <dbReference type="NCBI Taxonomy" id="2750658"/>
    <lineage>
        <taxon>Bacteria</taxon>
        <taxon>Pseudomonadati</taxon>
        <taxon>Kiritimatiellota</taxon>
        <taxon>Kiritimatiellia</taxon>
        <taxon>Kiritimatiellales</taxon>
        <taxon>Pontiellaceae</taxon>
        <taxon>Pontiella</taxon>
    </lineage>
</organism>
<dbReference type="Proteomes" id="UP000346198">
    <property type="component" value="Unassembled WGS sequence"/>
</dbReference>
<reference evidence="1 2" key="1">
    <citation type="submission" date="2019-04" db="EMBL/GenBank/DDBJ databases">
        <authorList>
            <person name="Van Vliet M D."/>
        </authorList>
    </citation>
    <scope>NUCLEOTIDE SEQUENCE [LARGE SCALE GENOMIC DNA]</scope>
    <source>
        <strain evidence="1 2">F21</strain>
    </source>
</reference>
<accession>A0A6C2UFQ7</accession>
<keyword evidence="2" id="KW-1185">Reference proteome</keyword>
<proteinExistence type="predicted"/>
<evidence type="ECO:0000313" key="1">
    <source>
        <dbReference type="EMBL" id="VGO18985.1"/>
    </source>
</evidence>
<dbReference type="EMBL" id="CAAHFH010000001">
    <property type="protein sequence ID" value="VGO18985.1"/>
    <property type="molecule type" value="Genomic_DNA"/>
</dbReference>
<name>A0A6C2UFQ7_9BACT</name>
<gene>
    <name evidence="1" type="ORF">SCARR_01039</name>
</gene>
<protein>
    <submittedName>
        <fullName evidence="1">Uncharacterized protein</fullName>
    </submittedName>
</protein>
<evidence type="ECO:0000313" key="2">
    <source>
        <dbReference type="Proteomes" id="UP000346198"/>
    </source>
</evidence>
<dbReference type="RefSeq" id="WP_136060424.1">
    <property type="nucleotide sequence ID" value="NZ_CAAHFH010000001.1"/>
</dbReference>
<dbReference type="AlphaFoldDB" id="A0A6C2UFQ7"/>